<feature type="binding site" evidence="11">
    <location>
        <begin position="110"/>
        <end position="114"/>
    </location>
    <ligand>
        <name>substrate</name>
    </ligand>
</feature>
<dbReference type="NCBIfam" id="TIGR01036">
    <property type="entry name" value="pyrD_sub2"/>
    <property type="match status" value="1"/>
</dbReference>
<reference evidence="13" key="1">
    <citation type="submission" date="2021-12" db="EMBL/GenBank/DDBJ databases">
        <authorList>
            <person name="Rodrigo-Torres L."/>
            <person name="Arahal R. D."/>
            <person name="Lucena T."/>
        </authorList>
    </citation>
    <scope>NUCLEOTIDE SEQUENCE</scope>
    <source>
        <strain evidence="13">CECT 8267</strain>
    </source>
</reference>
<feature type="binding site" evidence="11">
    <location>
        <position position="138"/>
    </location>
    <ligand>
        <name>FMN</name>
        <dbReference type="ChEBI" id="CHEBI:58210"/>
    </ligand>
</feature>
<keyword evidence="11" id="KW-1003">Cell membrane</keyword>
<name>A0ABM9AHP0_9GAMM</name>
<keyword evidence="9 11" id="KW-0472">Membrane</keyword>
<comment type="subcellular location">
    <subcellularLocation>
        <location evidence="11">Cell membrane</location>
        <topology evidence="11">Peripheral membrane protein</topology>
    </subcellularLocation>
    <subcellularLocation>
        <location evidence="2">Membrane</location>
    </subcellularLocation>
</comment>
<dbReference type="RefSeq" id="WP_237445416.1">
    <property type="nucleotide sequence ID" value="NZ_CAKLPX010000003.1"/>
</dbReference>
<dbReference type="InterPro" id="IPR012135">
    <property type="entry name" value="Dihydroorotate_DH_1_2"/>
</dbReference>
<evidence type="ECO:0000256" key="4">
    <source>
        <dbReference type="ARBA" id="ARBA00005359"/>
    </source>
</evidence>
<dbReference type="PIRSF" id="PIRSF000164">
    <property type="entry name" value="DHO_oxidase"/>
    <property type="match status" value="1"/>
</dbReference>
<feature type="binding site" evidence="11">
    <location>
        <position position="244"/>
    </location>
    <ligand>
        <name>FMN</name>
        <dbReference type="ChEBI" id="CHEBI:58210"/>
    </ligand>
</feature>
<dbReference type="InterPro" id="IPR050074">
    <property type="entry name" value="DHO_dehydrogenase"/>
</dbReference>
<dbReference type="InterPro" id="IPR005719">
    <property type="entry name" value="Dihydroorotate_DH_2"/>
</dbReference>
<feature type="binding site" evidence="11">
    <location>
        <position position="85"/>
    </location>
    <ligand>
        <name>FMN</name>
        <dbReference type="ChEBI" id="CHEBI:58210"/>
    </ligand>
</feature>
<dbReference type="PROSITE" id="PS00912">
    <property type="entry name" value="DHODEHASE_2"/>
    <property type="match status" value="1"/>
</dbReference>
<keyword evidence="8 11" id="KW-0560">Oxidoreductase</keyword>
<evidence type="ECO:0000256" key="2">
    <source>
        <dbReference type="ARBA" id="ARBA00004370"/>
    </source>
</evidence>
<feature type="binding site" evidence="11">
    <location>
        <begin position="317"/>
        <end position="318"/>
    </location>
    <ligand>
        <name>FMN</name>
        <dbReference type="ChEBI" id="CHEBI:58210"/>
    </ligand>
</feature>
<feature type="binding site" evidence="11">
    <location>
        <position position="65"/>
    </location>
    <ligand>
        <name>substrate</name>
    </ligand>
</feature>
<dbReference type="InterPro" id="IPR013785">
    <property type="entry name" value="Aldolase_TIM"/>
</dbReference>
<feature type="binding site" evidence="11">
    <location>
        <position position="171"/>
    </location>
    <ligand>
        <name>FMN</name>
        <dbReference type="ChEBI" id="CHEBI:58210"/>
    </ligand>
</feature>
<comment type="cofactor">
    <cofactor evidence="11">
        <name>FMN</name>
        <dbReference type="ChEBI" id="CHEBI:58210"/>
    </cofactor>
    <text evidence="11">Binds 1 FMN per subunit.</text>
</comment>
<sequence length="340" mass="36223">MYSLFRSILFQMQPETSHNVSMKLMTLANKVGALRLVATPIKPQPLTVMGVEFPNPVGLAAGLDKNGDYIEAMGALGFGFVELGTVTPLAQPGNPQPRLFRLPEHQAIINRMGFNNKGVDHLVEQVKNTAFKGVIGINIGKNKDTPNDNALDDYLICMRKVYQHADYIVVNLSSPNTPGLRDLQFGEPLEQLLAGLKTEQKSLAEQHGKYVPVAVKIAPDMSEDDIVQVAGAIKASGIDGIVATNTTIDKTAVASSPLHTEAGGLSGAPVTDKSTAVIAKVREVVGDEMPIIGVGGILNSQHAVDKIHAGANLVQVYSGFIYKGPDLIRDSVAAIRVLGS</sequence>
<dbReference type="GO" id="GO:0106430">
    <property type="term" value="F:dihydroorotate dehydrogenase (quinone) activity"/>
    <property type="evidence" value="ECO:0007669"/>
    <property type="project" value="UniProtKB-EC"/>
</dbReference>
<dbReference type="CDD" id="cd04738">
    <property type="entry name" value="DHOD_2_like"/>
    <property type="match status" value="1"/>
</dbReference>
<keyword evidence="5 11" id="KW-0285">Flavoprotein</keyword>
<evidence type="ECO:0000256" key="9">
    <source>
        <dbReference type="ARBA" id="ARBA00023136"/>
    </source>
</evidence>
<comment type="caution">
    <text evidence="13">The sequence shown here is derived from an EMBL/GenBank/DDBJ whole genome shotgun (WGS) entry which is preliminary data.</text>
</comment>
<comment type="catalytic activity">
    <reaction evidence="10 11">
        <text>(S)-dihydroorotate + a quinone = orotate + a quinol</text>
        <dbReference type="Rhea" id="RHEA:30187"/>
        <dbReference type="ChEBI" id="CHEBI:24646"/>
        <dbReference type="ChEBI" id="CHEBI:30839"/>
        <dbReference type="ChEBI" id="CHEBI:30864"/>
        <dbReference type="ChEBI" id="CHEBI:132124"/>
        <dbReference type="EC" id="1.3.5.2"/>
    </reaction>
</comment>
<feature type="binding site" evidence="11">
    <location>
        <position position="216"/>
    </location>
    <ligand>
        <name>FMN</name>
        <dbReference type="ChEBI" id="CHEBI:58210"/>
    </ligand>
</feature>
<feature type="binding site" evidence="11">
    <location>
        <position position="171"/>
    </location>
    <ligand>
        <name>substrate</name>
    </ligand>
</feature>
<dbReference type="Gene3D" id="3.20.20.70">
    <property type="entry name" value="Aldolase class I"/>
    <property type="match status" value="1"/>
</dbReference>
<evidence type="ECO:0000256" key="3">
    <source>
        <dbReference type="ARBA" id="ARBA00005161"/>
    </source>
</evidence>
<proteinExistence type="inferred from homology"/>
<feature type="binding site" evidence="11">
    <location>
        <position position="267"/>
    </location>
    <ligand>
        <name>FMN</name>
        <dbReference type="ChEBI" id="CHEBI:58210"/>
    </ligand>
</feature>
<evidence type="ECO:0000256" key="8">
    <source>
        <dbReference type="ARBA" id="ARBA00023002"/>
    </source>
</evidence>
<dbReference type="PANTHER" id="PTHR48109:SF4">
    <property type="entry name" value="DIHYDROOROTATE DEHYDROGENASE (QUINONE), MITOCHONDRIAL"/>
    <property type="match status" value="1"/>
</dbReference>
<dbReference type="NCBIfam" id="NF003644">
    <property type="entry name" value="PRK05286.1-1"/>
    <property type="match status" value="1"/>
</dbReference>
<evidence type="ECO:0000256" key="5">
    <source>
        <dbReference type="ARBA" id="ARBA00022630"/>
    </source>
</evidence>
<comment type="pathway">
    <text evidence="3 11">Pyrimidine metabolism; UMP biosynthesis via de novo pathway; orotate from (S)-dihydroorotate (quinone route): step 1/1.</text>
</comment>
<comment type="subunit">
    <text evidence="11">Monomer.</text>
</comment>
<feature type="active site" description="Nucleophile" evidence="11">
    <location>
        <position position="174"/>
    </location>
</feature>
<accession>A0ABM9AHP0</accession>
<gene>
    <name evidence="11 13" type="primary">pyrD</name>
    <name evidence="13" type="ORF">SIN8267_02875</name>
</gene>
<dbReference type="InterPro" id="IPR005720">
    <property type="entry name" value="Dihydroorotate_DH_cat"/>
</dbReference>
<evidence type="ECO:0000256" key="10">
    <source>
        <dbReference type="ARBA" id="ARBA00048639"/>
    </source>
</evidence>
<evidence type="ECO:0000313" key="13">
    <source>
        <dbReference type="EMBL" id="CAH0992739.1"/>
    </source>
</evidence>
<evidence type="ECO:0000259" key="12">
    <source>
        <dbReference type="Pfam" id="PF01180"/>
    </source>
</evidence>
<evidence type="ECO:0000313" key="14">
    <source>
        <dbReference type="Proteomes" id="UP000838100"/>
    </source>
</evidence>
<feature type="binding site" evidence="11">
    <location>
        <begin position="61"/>
        <end position="65"/>
    </location>
    <ligand>
        <name>FMN</name>
        <dbReference type="ChEBI" id="CHEBI:58210"/>
    </ligand>
</feature>
<evidence type="ECO:0000256" key="11">
    <source>
        <dbReference type="HAMAP-Rule" id="MF_00225"/>
    </source>
</evidence>
<dbReference type="InterPro" id="IPR001295">
    <property type="entry name" value="Dihydroorotate_DH_CS"/>
</dbReference>
<dbReference type="NCBIfam" id="NF003652">
    <property type="entry name" value="PRK05286.2-5"/>
    <property type="match status" value="1"/>
</dbReference>
<dbReference type="Proteomes" id="UP000838100">
    <property type="component" value="Unassembled WGS sequence"/>
</dbReference>
<dbReference type="NCBIfam" id="NF003646">
    <property type="entry name" value="PRK05286.1-4"/>
    <property type="match status" value="1"/>
</dbReference>
<evidence type="ECO:0000256" key="1">
    <source>
        <dbReference type="ARBA" id="ARBA00003125"/>
    </source>
</evidence>
<keyword evidence="6 11" id="KW-0288">FMN</keyword>
<keyword evidence="14" id="KW-1185">Reference proteome</keyword>
<dbReference type="Pfam" id="PF01180">
    <property type="entry name" value="DHO_dh"/>
    <property type="match status" value="1"/>
</dbReference>
<dbReference type="NCBIfam" id="NF003645">
    <property type="entry name" value="PRK05286.1-2"/>
    <property type="match status" value="1"/>
</dbReference>
<evidence type="ECO:0000256" key="7">
    <source>
        <dbReference type="ARBA" id="ARBA00022975"/>
    </source>
</evidence>
<dbReference type="SUPFAM" id="SSF51395">
    <property type="entry name" value="FMN-linked oxidoreductases"/>
    <property type="match status" value="1"/>
</dbReference>
<dbReference type="PANTHER" id="PTHR48109">
    <property type="entry name" value="DIHYDROOROTATE DEHYDROGENASE (QUINONE), MITOCHONDRIAL-RELATED"/>
    <property type="match status" value="1"/>
</dbReference>
<organism evidence="13 14">
    <name type="scientific">Sinobacterium norvegicum</name>
    <dbReference type="NCBI Taxonomy" id="1641715"/>
    <lineage>
        <taxon>Bacteria</taxon>
        <taxon>Pseudomonadati</taxon>
        <taxon>Pseudomonadota</taxon>
        <taxon>Gammaproteobacteria</taxon>
        <taxon>Cellvibrionales</taxon>
        <taxon>Spongiibacteraceae</taxon>
        <taxon>Sinobacterium</taxon>
    </lineage>
</organism>
<dbReference type="PROSITE" id="PS00911">
    <property type="entry name" value="DHODEHASE_1"/>
    <property type="match status" value="1"/>
</dbReference>
<protein>
    <recommendedName>
        <fullName evidence="11">Dihydroorotate dehydrogenase (quinone)</fullName>
        <ecNumber evidence="11">1.3.5.2</ecNumber>
    </recommendedName>
    <alternativeName>
        <fullName evidence="11">DHOdehase</fullName>
        <shortName evidence="11">DHOD</shortName>
        <shortName evidence="11">DHODase</shortName>
    </alternativeName>
    <alternativeName>
        <fullName evidence="11">Dihydroorotate oxidase</fullName>
    </alternativeName>
</protein>
<evidence type="ECO:0000256" key="6">
    <source>
        <dbReference type="ARBA" id="ARBA00022643"/>
    </source>
</evidence>
<comment type="similarity">
    <text evidence="4 11">Belongs to the dihydroorotate dehydrogenase family. Type 2 subfamily.</text>
</comment>
<dbReference type="HAMAP" id="MF_00225">
    <property type="entry name" value="DHO_dh_type2"/>
    <property type="match status" value="1"/>
</dbReference>
<dbReference type="EMBL" id="CAKLPX010000003">
    <property type="protein sequence ID" value="CAH0992739.1"/>
    <property type="molecule type" value="Genomic_DNA"/>
</dbReference>
<dbReference type="EC" id="1.3.5.2" evidence="11"/>
<feature type="binding site" evidence="11">
    <location>
        <begin position="245"/>
        <end position="246"/>
    </location>
    <ligand>
        <name>substrate</name>
    </ligand>
</feature>
<feature type="binding site" evidence="11">
    <location>
        <position position="176"/>
    </location>
    <ligand>
        <name>substrate</name>
    </ligand>
</feature>
<keyword evidence="7 11" id="KW-0665">Pyrimidine biosynthesis</keyword>
<comment type="function">
    <text evidence="1 11">Catalyzes the conversion of dihydroorotate to orotate with quinone as electron acceptor.</text>
</comment>
<feature type="domain" description="Dihydroorotate dehydrogenase catalytic" evidence="12">
    <location>
        <begin position="47"/>
        <end position="329"/>
    </location>
</feature>
<feature type="binding site" evidence="11">
    <location>
        <position position="296"/>
    </location>
    <ligand>
        <name>FMN</name>
        <dbReference type="ChEBI" id="CHEBI:58210"/>
    </ligand>
</feature>